<feature type="non-terminal residue" evidence="2">
    <location>
        <position position="258"/>
    </location>
</feature>
<keyword evidence="3" id="KW-1185">Reference proteome</keyword>
<gene>
    <name evidence="2" type="ORF">JKP88DRAFT_256073</name>
</gene>
<comment type="caution">
    <text evidence="2">The sequence shown here is derived from an EMBL/GenBank/DDBJ whole genome shotgun (WGS) entry which is preliminary data.</text>
</comment>
<sequence length="258" mass="27287">MSSRKSDSSTSWSVGRSNTSRTRTAAAPETRAAGDPAAIQNLEDAHVVAVRHLQRQNERLRELEELNKQQRATEAQQQQQRQATDGVRTAHDVDTRAQQGAGILGAGVRGYRQSSPLLSARKHKTVRKALTARAAGGDDDCSGDDYSIASLDDATYSAGSDASDSIWVDSDSGEQPGSTCDDSSAGDGGSGAGSNAWDSDSSDSCKPARKCAHIAGVADGMLRQRAATASPVCHDCAQLQCKLRVTKLSVFTTHARLQ</sequence>
<evidence type="ECO:0000313" key="2">
    <source>
        <dbReference type="EMBL" id="KAG5181561.1"/>
    </source>
</evidence>
<reference evidence="2" key="1">
    <citation type="submission" date="2021-02" db="EMBL/GenBank/DDBJ databases">
        <title>First Annotated Genome of the Yellow-green Alga Tribonema minus.</title>
        <authorList>
            <person name="Mahan K.M."/>
        </authorList>
    </citation>
    <scope>NUCLEOTIDE SEQUENCE</scope>
    <source>
        <strain evidence="2">UTEX B ZZ1240</strain>
    </source>
</reference>
<proteinExistence type="predicted"/>
<feature type="region of interest" description="Disordered" evidence="1">
    <location>
        <begin position="64"/>
        <end position="101"/>
    </location>
</feature>
<organism evidence="2 3">
    <name type="scientific">Tribonema minus</name>
    <dbReference type="NCBI Taxonomy" id="303371"/>
    <lineage>
        <taxon>Eukaryota</taxon>
        <taxon>Sar</taxon>
        <taxon>Stramenopiles</taxon>
        <taxon>Ochrophyta</taxon>
        <taxon>PX clade</taxon>
        <taxon>Xanthophyceae</taxon>
        <taxon>Tribonematales</taxon>
        <taxon>Tribonemataceae</taxon>
        <taxon>Tribonema</taxon>
    </lineage>
</organism>
<feature type="region of interest" description="Disordered" evidence="1">
    <location>
        <begin position="1"/>
        <end position="38"/>
    </location>
</feature>
<accession>A0A835YU07</accession>
<dbReference type="AlphaFoldDB" id="A0A835YU07"/>
<dbReference type="EMBL" id="JAFCMP010000313">
    <property type="protein sequence ID" value="KAG5181561.1"/>
    <property type="molecule type" value="Genomic_DNA"/>
</dbReference>
<feature type="region of interest" description="Disordered" evidence="1">
    <location>
        <begin position="160"/>
        <end position="201"/>
    </location>
</feature>
<feature type="compositionally biased region" description="Low complexity" evidence="1">
    <location>
        <begin position="21"/>
        <end position="38"/>
    </location>
</feature>
<protein>
    <submittedName>
        <fullName evidence="2">Uncharacterized protein</fullName>
    </submittedName>
</protein>
<name>A0A835YU07_9STRA</name>
<feature type="compositionally biased region" description="Low complexity" evidence="1">
    <location>
        <begin position="69"/>
        <end position="84"/>
    </location>
</feature>
<evidence type="ECO:0000313" key="3">
    <source>
        <dbReference type="Proteomes" id="UP000664859"/>
    </source>
</evidence>
<dbReference type="Proteomes" id="UP000664859">
    <property type="component" value="Unassembled WGS sequence"/>
</dbReference>
<evidence type="ECO:0000256" key="1">
    <source>
        <dbReference type="SAM" id="MobiDB-lite"/>
    </source>
</evidence>